<dbReference type="Pfam" id="PF00847">
    <property type="entry name" value="AP2"/>
    <property type="match status" value="1"/>
</dbReference>
<dbReference type="GO" id="GO:0006952">
    <property type="term" value="P:defense response"/>
    <property type="evidence" value="ECO:0007669"/>
    <property type="project" value="UniProtKB-KW"/>
</dbReference>
<dbReference type="InterPro" id="IPR044808">
    <property type="entry name" value="ERF_plant"/>
</dbReference>
<dbReference type="GO" id="GO:0003700">
    <property type="term" value="F:DNA-binding transcription factor activity"/>
    <property type="evidence" value="ECO:0007669"/>
    <property type="project" value="InterPro"/>
</dbReference>
<dbReference type="SMART" id="SM00380">
    <property type="entry name" value="AP2"/>
    <property type="match status" value="1"/>
</dbReference>
<dbReference type="CDD" id="cd00018">
    <property type="entry name" value="AP2"/>
    <property type="match status" value="1"/>
</dbReference>
<reference evidence="9" key="1">
    <citation type="journal article" date="2025" name="Foods">
        <title>Unveiling the Microbial Signatures of Arabica Coffee Cherries: Insights into Ripeness Specific Diversity, Functional Traits, and Implications for Quality and Safety.</title>
        <authorList>
            <consortium name="RefSeq"/>
            <person name="Tenea G.N."/>
            <person name="Cifuentes V."/>
            <person name="Reyes P."/>
            <person name="Cevallos-Vallejos M."/>
        </authorList>
    </citation>
    <scope>NUCLEOTIDE SEQUENCE [LARGE SCALE GENOMIC DNA]</scope>
</reference>
<dbReference type="SUPFAM" id="SSF54171">
    <property type="entry name" value="DNA-binding domain"/>
    <property type="match status" value="1"/>
</dbReference>
<dbReference type="FunFam" id="3.30.730.10:FF:000001">
    <property type="entry name" value="Ethylene-responsive transcription factor 2"/>
    <property type="match status" value="1"/>
</dbReference>
<evidence type="ECO:0000313" key="9">
    <source>
        <dbReference type="Proteomes" id="UP001652660"/>
    </source>
</evidence>
<keyword evidence="4" id="KW-0238">DNA-binding</keyword>
<feature type="domain" description="AP2/ERF" evidence="8">
    <location>
        <begin position="100"/>
        <end position="158"/>
    </location>
</feature>
<reference evidence="10" key="2">
    <citation type="submission" date="2025-08" db="UniProtKB">
        <authorList>
            <consortium name="RefSeq"/>
        </authorList>
    </citation>
    <scope>IDENTIFICATION</scope>
    <source>
        <tissue evidence="10">Leaves</tissue>
    </source>
</reference>
<organism evidence="9 10">
    <name type="scientific">Coffea arabica</name>
    <name type="common">Arabian coffee</name>
    <dbReference type="NCBI Taxonomy" id="13443"/>
    <lineage>
        <taxon>Eukaryota</taxon>
        <taxon>Viridiplantae</taxon>
        <taxon>Streptophyta</taxon>
        <taxon>Embryophyta</taxon>
        <taxon>Tracheophyta</taxon>
        <taxon>Spermatophyta</taxon>
        <taxon>Magnoliopsida</taxon>
        <taxon>eudicotyledons</taxon>
        <taxon>Gunneridae</taxon>
        <taxon>Pentapetalae</taxon>
        <taxon>asterids</taxon>
        <taxon>lamiids</taxon>
        <taxon>Gentianales</taxon>
        <taxon>Rubiaceae</taxon>
        <taxon>Ixoroideae</taxon>
        <taxon>Gardenieae complex</taxon>
        <taxon>Bertiereae - Coffeeae clade</taxon>
        <taxon>Coffeeae</taxon>
        <taxon>Coffea</taxon>
    </lineage>
</organism>
<keyword evidence="9" id="KW-1185">Reference proteome</keyword>
<dbReference type="PANTHER" id="PTHR31190">
    <property type="entry name" value="DNA-BINDING DOMAIN"/>
    <property type="match status" value="1"/>
</dbReference>
<feature type="region of interest" description="Disordered" evidence="7">
    <location>
        <begin position="166"/>
        <end position="197"/>
    </location>
</feature>
<dbReference type="AlphaFoldDB" id="A0A6P6VID0"/>
<dbReference type="GeneID" id="113724075"/>
<keyword evidence="6" id="KW-0539">Nucleus</keyword>
<evidence type="ECO:0000256" key="4">
    <source>
        <dbReference type="ARBA" id="ARBA00023125"/>
    </source>
</evidence>
<accession>A0A6P6VID0</accession>
<evidence type="ECO:0000256" key="2">
    <source>
        <dbReference type="ARBA" id="ARBA00022821"/>
    </source>
</evidence>
<keyword evidence="5" id="KW-0804">Transcription</keyword>
<dbReference type="RefSeq" id="XP_027102819.1">
    <property type="nucleotide sequence ID" value="XM_027247018.2"/>
</dbReference>
<feature type="compositionally biased region" description="Low complexity" evidence="7">
    <location>
        <begin position="173"/>
        <end position="186"/>
    </location>
</feature>
<evidence type="ECO:0000256" key="1">
    <source>
        <dbReference type="ARBA" id="ARBA00004123"/>
    </source>
</evidence>
<evidence type="ECO:0000256" key="6">
    <source>
        <dbReference type="ARBA" id="ARBA00023242"/>
    </source>
</evidence>
<sequence>MHPETISNSDLALLDSVHQQLLDDSLFSDIFPASSFFDGTIYGYNPNSSCEASLLAQSCGEIFDNPPSTTTDNLVKIDQVEQRMEFELPRGKPASVEWPRYRGVRRRPWGKFAAEIRNPKKKGSRIWLGTYETAEDAAMAYDLAAFEIRGARALLNFPHLVGSNMYSTPQRVSPRSRPSETSTSSSPKKRKLDNGSI</sequence>
<evidence type="ECO:0000259" key="8">
    <source>
        <dbReference type="PROSITE" id="PS51032"/>
    </source>
</evidence>
<keyword evidence="2" id="KW-0611">Plant defense</keyword>
<dbReference type="Proteomes" id="UP001652660">
    <property type="component" value="Chromosome 2c"/>
</dbReference>
<evidence type="ECO:0000256" key="7">
    <source>
        <dbReference type="SAM" id="MobiDB-lite"/>
    </source>
</evidence>
<dbReference type="PROSITE" id="PS51032">
    <property type="entry name" value="AP2_ERF"/>
    <property type="match status" value="1"/>
</dbReference>
<dbReference type="GO" id="GO:0005634">
    <property type="term" value="C:nucleus"/>
    <property type="evidence" value="ECO:0007669"/>
    <property type="project" value="UniProtKB-SubCell"/>
</dbReference>
<dbReference type="Gene3D" id="3.30.730.10">
    <property type="entry name" value="AP2/ERF domain"/>
    <property type="match status" value="1"/>
</dbReference>
<dbReference type="InterPro" id="IPR016177">
    <property type="entry name" value="DNA-bd_dom_sf"/>
</dbReference>
<dbReference type="PRINTS" id="PR00367">
    <property type="entry name" value="ETHRSPELEMNT"/>
</dbReference>
<dbReference type="PANTHER" id="PTHR31190:SF476">
    <property type="entry name" value="ETHYLENE-RESPONSIVE TRANSCRIPTION FACTOR 1"/>
    <property type="match status" value="1"/>
</dbReference>
<gene>
    <name evidence="10" type="primary">LOC113724075</name>
</gene>
<comment type="subcellular location">
    <subcellularLocation>
        <location evidence="1">Nucleus</location>
    </subcellularLocation>
</comment>
<dbReference type="GO" id="GO:0009873">
    <property type="term" value="P:ethylene-activated signaling pathway"/>
    <property type="evidence" value="ECO:0007669"/>
    <property type="project" value="InterPro"/>
</dbReference>
<keyword evidence="3" id="KW-0805">Transcription regulation</keyword>
<dbReference type="InterPro" id="IPR036955">
    <property type="entry name" value="AP2/ERF_dom_sf"/>
</dbReference>
<name>A0A6P6VID0_COFAR</name>
<dbReference type="GO" id="GO:0003677">
    <property type="term" value="F:DNA binding"/>
    <property type="evidence" value="ECO:0007669"/>
    <property type="project" value="UniProtKB-KW"/>
</dbReference>
<proteinExistence type="predicted"/>
<dbReference type="OrthoDB" id="552345at2759"/>
<dbReference type="InterPro" id="IPR001471">
    <property type="entry name" value="AP2/ERF_dom"/>
</dbReference>
<evidence type="ECO:0000256" key="3">
    <source>
        <dbReference type="ARBA" id="ARBA00023015"/>
    </source>
</evidence>
<evidence type="ECO:0000256" key="5">
    <source>
        <dbReference type="ARBA" id="ARBA00023163"/>
    </source>
</evidence>
<evidence type="ECO:0000313" key="10">
    <source>
        <dbReference type="RefSeq" id="XP_027102819.1"/>
    </source>
</evidence>
<protein>
    <submittedName>
        <fullName evidence="10">Ethylene-responsive transcription factor 1A-like</fullName>
    </submittedName>
</protein>